<feature type="signal peptide" evidence="5">
    <location>
        <begin position="1"/>
        <end position="23"/>
    </location>
</feature>
<protein>
    <submittedName>
        <fullName evidence="6">Ankyrin repeat-containing protein</fullName>
    </submittedName>
</protein>
<dbReference type="SUPFAM" id="SSF48403">
    <property type="entry name" value="Ankyrin repeat"/>
    <property type="match status" value="1"/>
</dbReference>
<feature type="repeat" description="ANK" evidence="3">
    <location>
        <begin position="69"/>
        <end position="101"/>
    </location>
</feature>
<evidence type="ECO:0000256" key="1">
    <source>
        <dbReference type="ARBA" id="ARBA00022737"/>
    </source>
</evidence>
<keyword evidence="2 3" id="KW-0040">ANK repeat</keyword>
<dbReference type="STRING" id="1121884.SAMN02745131_03603"/>
<dbReference type="PANTHER" id="PTHR24171">
    <property type="entry name" value="ANKYRIN REPEAT DOMAIN-CONTAINING PROTEIN 39-RELATED"/>
    <property type="match status" value="1"/>
</dbReference>
<proteinExistence type="predicted"/>
<dbReference type="OrthoDB" id="6571369at2"/>
<evidence type="ECO:0000313" key="7">
    <source>
        <dbReference type="Proteomes" id="UP000184048"/>
    </source>
</evidence>
<sequence>MKQTAFRILTFFSVILLSIALHAQTGPWAKYDATFKGDALVREADAGNLEEVKSIVAGGGNVNYQLPYTFLTPLMAAASANKPSVVEYLLQQGAKPELKDNNGKTALDRARSFNAADVVKLLSANSTKNTNTPAPPITTKPTPVNNTPAAKPVTIQKPVANSSAWPVVGTYKVGDSILFYAGGWKRGTIKETGTAYNAGAKNAATGENKYLIVPDAYNWPEWMDWSQVVGLTREGWWTNWFIGTWNLGEVMAVNTRTEGNYEHNEYSYHTATDVLQVLANGSYIWKTMDGKTFRGKWSADPVGPGIVIEKGYKGLNWTLRNQSSAITMHIRKLESGRLFPPAGTYVMGIAAKRKMK</sequence>
<organism evidence="6 7">
    <name type="scientific">Flavisolibacter ginsengisoli DSM 18119</name>
    <dbReference type="NCBI Taxonomy" id="1121884"/>
    <lineage>
        <taxon>Bacteria</taxon>
        <taxon>Pseudomonadati</taxon>
        <taxon>Bacteroidota</taxon>
        <taxon>Chitinophagia</taxon>
        <taxon>Chitinophagales</taxon>
        <taxon>Chitinophagaceae</taxon>
        <taxon>Flavisolibacter</taxon>
    </lineage>
</organism>
<feature type="chain" id="PRO_5013336424" evidence="5">
    <location>
        <begin position="24"/>
        <end position="356"/>
    </location>
</feature>
<dbReference type="Proteomes" id="UP000184048">
    <property type="component" value="Unassembled WGS sequence"/>
</dbReference>
<keyword evidence="1" id="KW-0677">Repeat</keyword>
<dbReference type="PROSITE" id="PS50297">
    <property type="entry name" value="ANK_REP_REGION"/>
    <property type="match status" value="1"/>
</dbReference>
<evidence type="ECO:0000256" key="4">
    <source>
        <dbReference type="SAM" id="MobiDB-lite"/>
    </source>
</evidence>
<dbReference type="RefSeq" id="WP_072836726.1">
    <property type="nucleotide sequence ID" value="NZ_FQUU01000019.1"/>
</dbReference>
<dbReference type="SMART" id="SM00248">
    <property type="entry name" value="ANK"/>
    <property type="match status" value="2"/>
</dbReference>
<keyword evidence="5" id="KW-0732">Signal</keyword>
<reference evidence="6 7" key="1">
    <citation type="submission" date="2016-11" db="EMBL/GenBank/DDBJ databases">
        <authorList>
            <person name="Jaros S."/>
            <person name="Januszkiewicz K."/>
            <person name="Wedrychowicz H."/>
        </authorList>
    </citation>
    <scope>NUCLEOTIDE SEQUENCE [LARGE SCALE GENOMIC DNA]</scope>
    <source>
        <strain evidence="6 7">DSM 18119</strain>
    </source>
</reference>
<keyword evidence="7" id="KW-1185">Reference proteome</keyword>
<gene>
    <name evidence="6" type="ORF">SAMN02745131_03603</name>
</gene>
<evidence type="ECO:0000256" key="2">
    <source>
        <dbReference type="ARBA" id="ARBA00023043"/>
    </source>
</evidence>
<evidence type="ECO:0000256" key="5">
    <source>
        <dbReference type="SAM" id="SignalP"/>
    </source>
</evidence>
<dbReference type="AlphaFoldDB" id="A0A1M5EQN4"/>
<dbReference type="Pfam" id="PF12796">
    <property type="entry name" value="Ank_2"/>
    <property type="match status" value="1"/>
</dbReference>
<evidence type="ECO:0000313" key="6">
    <source>
        <dbReference type="EMBL" id="SHF81555.1"/>
    </source>
</evidence>
<name>A0A1M5EQN4_9BACT</name>
<feature type="region of interest" description="Disordered" evidence="4">
    <location>
        <begin position="126"/>
        <end position="145"/>
    </location>
</feature>
<dbReference type="Gene3D" id="1.25.40.20">
    <property type="entry name" value="Ankyrin repeat-containing domain"/>
    <property type="match status" value="1"/>
</dbReference>
<dbReference type="InterPro" id="IPR002110">
    <property type="entry name" value="Ankyrin_rpt"/>
</dbReference>
<evidence type="ECO:0000256" key="3">
    <source>
        <dbReference type="PROSITE-ProRule" id="PRU00023"/>
    </source>
</evidence>
<accession>A0A1M5EQN4</accession>
<dbReference type="InterPro" id="IPR036770">
    <property type="entry name" value="Ankyrin_rpt-contain_sf"/>
</dbReference>
<dbReference type="PANTHER" id="PTHR24171:SF9">
    <property type="entry name" value="ANKYRIN REPEAT DOMAIN-CONTAINING PROTEIN 39"/>
    <property type="match status" value="1"/>
</dbReference>
<dbReference type="EMBL" id="FQUU01000019">
    <property type="protein sequence ID" value="SHF81555.1"/>
    <property type="molecule type" value="Genomic_DNA"/>
</dbReference>
<dbReference type="PROSITE" id="PS50088">
    <property type="entry name" value="ANK_REPEAT"/>
    <property type="match status" value="1"/>
</dbReference>